<dbReference type="Pfam" id="PF04641">
    <property type="entry name" value="Rtf2"/>
    <property type="match status" value="1"/>
</dbReference>
<dbReference type="GO" id="GO:0006274">
    <property type="term" value="P:DNA replication termination"/>
    <property type="evidence" value="ECO:0007669"/>
    <property type="project" value="TreeGrafter"/>
</dbReference>
<organism evidence="4 5">
    <name type="scientific">Daphnia magna</name>
    <dbReference type="NCBI Taxonomy" id="35525"/>
    <lineage>
        <taxon>Eukaryota</taxon>
        <taxon>Metazoa</taxon>
        <taxon>Ecdysozoa</taxon>
        <taxon>Arthropoda</taxon>
        <taxon>Crustacea</taxon>
        <taxon>Branchiopoda</taxon>
        <taxon>Diplostraca</taxon>
        <taxon>Cladocera</taxon>
        <taxon>Anomopoda</taxon>
        <taxon>Daphniidae</taxon>
        <taxon>Daphnia</taxon>
    </lineage>
</organism>
<dbReference type="GO" id="GO:0005634">
    <property type="term" value="C:nucleus"/>
    <property type="evidence" value="ECO:0007669"/>
    <property type="project" value="TreeGrafter"/>
</dbReference>
<dbReference type="EMBL" id="LRGB01000658">
    <property type="protein sequence ID" value="KZS17078.1"/>
    <property type="molecule type" value="Genomic_DNA"/>
</dbReference>
<dbReference type="PANTHER" id="PTHR12775">
    <property type="entry name" value="PROTEIN C20ORF43 HOMOLOG"/>
    <property type="match status" value="1"/>
</dbReference>
<proteinExistence type="inferred from homology"/>
<dbReference type="AlphaFoldDB" id="A0A0N8AV68"/>
<comment type="caution">
    <text evidence="4">The sequence shown here is derived from an EMBL/GenBank/DDBJ whole genome shotgun (WGS) entry which is preliminary data.</text>
</comment>
<evidence type="ECO:0000256" key="1">
    <source>
        <dbReference type="ARBA" id="ARBA00009885"/>
    </source>
</evidence>
<evidence type="ECO:0000256" key="3">
    <source>
        <dbReference type="ARBA" id="ARBA00030367"/>
    </source>
</evidence>
<reference evidence="4 5" key="1">
    <citation type="submission" date="2016-03" db="EMBL/GenBank/DDBJ databases">
        <title>EvidentialGene: Evidence-directed Construction of Genes on Genomes.</title>
        <authorList>
            <person name="Gilbert D.G."/>
            <person name="Choi J.-H."/>
            <person name="Mockaitis K."/>
            <person name="Colbourne J."/>
            <person name="Pfrender M."/>
        </authorList>
    </citation>
    <scope>NUCLEOTIDE SEQUENCE [LARGE SCALE GENOMIC DNA]</scope>
    <source>
        <strain evidence="4 5">Xinb3</strain>
        <tissue evidence="4">Complete organism</tissue>
    </source>
</reference>
<keyword evidence="5" id="KW-1185">Reference proteome</keyword>
<dbReference type="InterPro" id="IPR006735">
    <property type="entry name" value="Rtf2"/>
</dbReference>
<sequence>MGCDGGTIPKRDELVKTRKKPEQKDKDAENHCKWRLCASSQEELRSPIVACELGRMFNKESVLEILLDKAKAPECGKHLRTLKDVKELVLTINPSFKKHANMGDGYDDIQSAEYICPVLGIEMNGKFKFCFIWTCGCVMSERSLKEIKTTSCHKCQKPFANEDIIVINPSEEEIVIMTSNMEARRSAAKAKNKGVKREAGVLEKKTEKGKKLKTVQNNSTNIAQKLMKLEDPAMAKTKASYSVSKDPEASDVYKSLFTTHAKAVNQTKGHWVTYNPFYN</sequence>
<dbReference type="CDD" id="cd16653">
    <property type="entry name" value="RING-like_Rtf2"/>
    <property type="match status" value="1"/>
</dbReference>
<accession>A0A0N8AV68</accession>
<evidence type="ECO:0000313" key="4">
    <source>
        <dbReference type="EMBL" id="KZS17078.1"/>
    </source>
</evidence>
<evidence type="ECO:0000313" key="5">
    <source>
        <dbReference type="Proteomes" id="UP000076858"/>
    </source>
</evidence>
<dbReference type="OrthoDB" id="247013at2759"/>
<comment type="similarity">
    <text evidence="1">Belongs to the rtf2 family.</text>
</comment>
<dbReference type="InterPro" id="IPR027799">
    <property type="entry name" value="Rtf2_RING-finger"/>
</dbReference>
<dbReference type="PANTHER" id="PTHR12775:SF0">
    <property type="entry name" value="REPLICATION TERMINATION FACTOR 2"/>
    <property type="match status" value="1"/>
</dbReference>
<gene>
    <name evidence="4" type="ORF">APZ42_017077</name>
</gene>
<dbReference type="STRING" id="35525.A0A0N8AV68"/>
<name>A0A0N8AV68_9CRUS</name>
<dbReference type="Proteomes" id="UP000076858">
    <property type="component" value="Unassembled WGS sequence"/>
</dbReference>
<protein>
    <recommendedName>
        <fullName evidence="2">Replication termination factor 2</fullName>
    </recommendedName>
    <alternativeName>
        <fullName evidence="3">Replication termination factor 2 domain-containing protein 1</fullName>
    </alternativeName>
</protein>
<evidence type="ECO:0000256" key="2">
    <source>
        <dbReference type="ARBA" id="ARBA00015157"/>
    </source>
</evidence>